<accession>A0ABZ1YN59</accession>
<dbReference type="Proteomes" id="UP001432062">
    <property type="component" value="Chromosome"/>
</dbReference>
<evidence type="ECO:0008006" key="4">
    <source>
        <dbReference type="Google" id="ProtNLM"/>
    </source>
</evidence>
<feature type="compositionally biased region" description="Polar residues" evidence="1">
    <location>
        <begin position="88"/>
        <end position="99"/>
    </location>
</feature>
<reference evidence="2" key="1">
    <citation type="submission" date="2022-10" db="EMBL/GenBank/DDBJ databases">
        <title>The complete genomes of actinobacterial strains from the NBC collection.</title>
        <authorList>
            <person name="Joergensen T.S."/>
            <person name="Alvarez Arevalo M."/>
            <person name="Sterndorff E.B."/>
            <person name="Faurdal D."/>
            <person name="Vuksanovic O."/>
            <person name="Mourched A.-S."/>
            <person name="Charusanti P."/>
            <person name="Shaw S."/>
            <person name="Blin K."/>
            <person name="Weber T."/>
        </authorList>
    </citation>
    <scope>NUCLEOTIDE SEQUENCE</scope>
    <source>
        <strain evidence="2">NBC_01482</strain>
    </source>
</reference>
<name>A0ABZ1YN59_9NOCA</name>
<dbReference type="EMBL" id="CP109441">
    <property type="protein sequence ID" value="WUV43189.1"/>
    <property type="molecule type" value="Genomic_DNA"/>
</dbReference>
<feature type="region of interest" description="Disordered" evidence="1">
    <location>
        <begin position="72"/>
        <end position="117"/>
    </location>
</feature>
<dbReference type="RefSeq" id="WP_329405729.1">
    <property type="nucleotide sequence ID" value="NZ_CP109441.1"/>
</dbReference>
<evidence type="ECO:0000313" key="3">
    <source>
        <dbReference type="Proteomes" id="UP001432062"/>
    </source>
</evidence>
<organism evidence="2 3">
    <name type="scientific">Nocardia vinacea</name>
    <dbReference type="NCBI Taxonomy" id="96468"/>
    <lineage>
        <taxon>Bacteria</taxon>
        <taxon>Bacillati</taxon>
        <taxon>Actinomycetota</taxon>
        <taxon>Actinomycetes</taxon>
        <taxon>Mycobacteriales</taxon>
        <taxon>Nocardiaceae</taxon>
        <taxon>Nocardia</taxon>
    </lineage>
</organism>
<evidence type="ECO:0000256" key="1">
    <source>
        <dbReference type="SAM" id="MobiDB-lite"/>
    </source>
</evidence>
<sequence>MPPLATRKGIDSLAPGNRKINRVLHIMAVAQLRNPSAGRTYFDSHKADGKTSKEAMRALKRRLSNVVYTRMLADQQRRETASPGGQPGTTTDSSVTGLTPHTDPSDKPQPVSVPSEY</sequence>
<gene>
    <name evidence="2" type="ORF">OG563_28640</name>
</gene>
<protein>
    <recommendedName>
        <fullName evidence="4">Transposase IS116/IS110/IS902 family protein</fullName>
    </recommendedName>
</protein>
<evidence type="ECO:0000313" key="2">
    <source>
        <dbReference type="EMBL" id="WUV43189.1"/>
    </source>
</evidence>
<keyword evidence="3" id="KW-1185">Reference proteome</keyword>
<proteinExistence type="predicted"/>